<dbReference type="PROSITE" id="PS50109">
    <property type="entry name" value="HIS_KIN"/>
    <property type="match status" value="1"/>
</dbReference>
<protein>
    <recommendedName>
        <fullName evidence="3">Chemotaxis protein CheA</fullName>
        <ecNumber evidence="2">2.7.13.3</ecNumber>
    </recommendedName>
</protein>
<dbReference type="Gene3D" id="2.30.30.40">
    <property type="entry name" value="SH3 Domains"/>
    <property type="match status" value="1"/>
</dbReference>
<dbReference type="AlphaFoldDB" id="A0A7V3VT08"/>
<dbReference type="CDD" id="cd00731">
    <property type="entry name" value="CheA_reg"/>
    <property type="match status" value="1"/>
</dbReference>
<dbReference type="InterPro" id="IPR036890">
    <property type="entry name" value="HATPase_C_sf"/>
</dbReference>
<evidence type="ECO:0000256" key="8">
    <source>
        <dbReference type="ARBA" id="ARBA00022777"/>
    </source>
</evidence>
<keyword evidence="5 11" id="KW-0597">Phosphoprotein</keyword>
<dbReference type="SMART" id="SM00387">
    <property type="entry name" value="HATPase_c"/>
    <property type="match status" value="1"/>
</dbReference>
<keyword evidence="6" id="KW-0808">Transferase</keyword>
<dbReference type="GO" id="GO:0006935">
    <property type="term" value="P:chemotaxis"/>
    <property type="evidence" value="ECO:0007669"/>
    <property type="project" value="UniProtKB-KW"/>
</dbReference>
<feature type="domain" description="Histidine kinase" evidence="12">
    <location>
        <begin position="282"/>
        <end position="532"/>
    </location>
</feature>
<dbReference type="GO" id="GO:0005524">
    <property type="term" value="F:ATP binding"/>
    <property type="evidence" value="ECO:0007669"/>
    <property type="project" value="UniProtKB-KW"/>
</dbReference>
<feature type="domain" description="HPt" evidence="14">
    <location>
        <begin position="1"/>
        <end position="105"/>
    </location>
</feature>
<dbReference type="SUPFAM" id="SSF55874">
    <property type="entry name" value="ATPase domain of HSP90 chaperone/DNA topoisomerase II/histidine kinase"/>
    <property type="match status" value="1"/>
</dbReference>
<evidence type="ECO:0000256" key="1">
    <source>
        <dbReference type="ARBA" id="ARBA00000085"/>
    </source>
</evidence>
<dbReference type="EC" id="2.7.13.3" evidence="2"/>
<dbReference type="InterPro" id="IPR037052">
    <property type="entry name" value="CheA-like_P2_sf"/>
</dbReference>
<organism evidence="15">
    <name type="scientific">Mesoaciditoga lauensis</name>
    <dbReference type="NCBI Taxonomy" id="1495039"/>
    <lineage>
        <taxon>Bacteria</taxon>
        <taxon>Thermotogati</taxon>
        <taxon>Thermotogota</taxon>
        <taxon>Thermotogae</taxon>
        <taxon>Mesoaciditogales</taxon>
        <taxon>Mesoaciditogaceae</taxon>
        <taxon>Mesoaciditoga</taxon>
    </lineage>
</organism>
<evidence type="ECO:0000256" key="7">
    <source>
        <dbReference type="ARBA" id="ARBA00022741"/>
    </source>
</evidence>
<dbReference type="InterPro" id="IPR004105">
    <property type="entry name" value="CheA-like_dim"/>
</dbReference>
<keyword evidence="4" id="KW-0145">Chemotaxis</keyword>
<dbReference type="SMART" id="SM01231">
    <property type="entry name" value="H-kinase_dim"/>
    <property type="match status" value="1"/>
</dbReference>
<evidence type="ECO:0000256" key="6">
    <source>
        <dbReference type="ARBA" id="ARBA00022679"/>
    </source>
</evidence>
<keyword evidence="8" id="KW-0418">Kinase</keyword>
<feature type="domain" description="CheW-like" evidence="13">
    <location>
        <begin position="534"/>
        <end position="667"/>
    </location>
</feature>
<evidence type="ECO:0000259" key="12">
    <source>
        <dbReference type="PROSITE" id="PS50109"/>
    </source>
</evidence>
<proteinExistence type="predicted"/>
<dbReference type="SUPFAM" id="SSF47384">
    <property type="entry name" value="Homodimeric domain of signal transducing histidine kinase"/>
    <property type="match status" value="1"/>
</dbReference>
<dbReference type="GO" id="GO:0000155">
    <property type="term" value="F:phosphorelay sensor kinase activity"/>
    <property type="evidence" value="ECO:0007669"/>
    <property type="project" value="InterPro"/>
</dbReference>
<keyword evidence="10" id="KW-0902">Two-component regulatory system</keyword>
<keyword evidence="7" id="KW-0547">Nucleotide-binding</keyword>
<dbReference type="InterPro" id="IPR035891">
    <property type="entry name" value="CheY-binding_CheA"/>
</dbReference>
<dbReference type="Pfam" id="PF07194">
    <property type="entry name" value="P2"/>
    <property type="match status" value="1"/>
</dbReference>
<dbReference type="EMBL" id="DTPE01000239">
    <property type="protein sequence ID" value="HGE75677.1"/>
    <property type="molecule type" value="Genomic_DNA"/>
</dbReference>
<dbReference type="PROSITE" id="PS50894">
    <property type="entry name" value="HPT"/>
    <property type="match status" value="1"/>
</dbReference>
<dbReference type="InterPro" id="IPR008207">
    <property type="entry name" value="Sig_transdc_His_kin_Hpt_dom"/>
</dbReference>
<dbReference type="Pfam" id="PF02895">
    <property type="entry name" value="H-kinase_dim"/>
    <property type="match status" value="1"/>
</dbReference>
<dbReference type="Gene3D" id="3.30.70.1110">
    <property type="entry name" value="Histidine kinase CheA-like, P2 response regulator-binding domain"/>
    <property type="match status" value="1"/>
</dbReference>
<evidence type="ECO:0000259" key="13">
    <source>
        <dbReference type="PROSITE" id="PS50851"/>
    </source>
</evidence>
<dbReference type="Pfam" id="PF01584">
    <property type="entry name" value="CheW"/>
    <property type="match status" value="1"/>
</dbReference>
<comment type="catalytic activity">
    <reaction evidence="1">
        <text>ATP + protein L-histidine = ADP + protein N-phospho-L-histidine.</text>
        <dbReference type="EC" id="2.7.13.3"/>
    </reaction>
</comment>
<dbReference type="SUPFAM" id="SSF47226">
    <property type="entry name" value="Histidine-containing phosphotransfer domain, HPT domain"/>
    <property type="match status" value="1"/>
</dbReference>
<dbReference type="InterPro" id="IPR005467">
    <property type="entry name" value="His_kinase_dom"/>
</dbReference>
<dbReference type="PANTHER" id="PTHR43395">
    <property type="entry name" value="SENSOR HISTIDINE KINASE CHEA"/>
    <property type="match status" value="1"/>
</dbReference>
<dbReference type="Gene3D" id="1.10.287.560">
    <property type="entry name" value="Histidine kinase CheA-like, homodimeric domain"/>
    <property type="match status" value="1"/>
</dbReference>
<evidence type="ECO:0000256" key="9">
    <source>
        <dbReference type="ARBA" id="ARBA00022840"/>
    </source>
</evidence>
<dbReference type="FunFam" id="3.30.565.10:FF:000016">
    <property type="entry name" value="Chemotaxis protein CheA, putative"/>
    <property type="match status" value="1"/>
</dbReference>
<evidence type="ECO:0000256" key="2">
    <source>
        <dbReference type="ARBA" id="ARBA00012438"/>
    </source>
</evidence>
<dbReference type="PROSITE" id="PS50851">
    <property type="entry name" value="CHEW"/>
    <property type="match status" value="1"/>
</dbReference>
<evidence type="ECO:0000256" key="4">
    <source>
        <dbReference type="ARBA" id="ARBA00022500"/>
    </source>
</evidence>
<evidence type="ECO:0000259" key="14">
    <source>
        <dbReference type="PROSITE" id="PS50894"/>
    </source>
</evidence>
<dbReference type="InterPro" id="IPR036061">
    <property type="entry name" value="CheW-like_dom_sf"/>
</dbReference>
<name>A0A7V3VT08_9BACT</name>
<reference evidence="15" key="1">
    <citation type="journal article" date="2020" name="mSystems">
        <title>Genome- and Community-Level Interaction Insights into Carbon Utilization and Element Cycling Functions of Hydrothermarchaeota in Hydrothermal Sediment.</title>
        <authorList>
            <person name="Zhou Z."/>
            <person name="Liu Y."/>
            <person name="Xu W."/>
            <person name="Pan J."/>
            <person name="Luo Z.H."/>
            <person name="Li M."/>
        </authorList>
    </citation>
    <scope>NUCLEOTIDE SEQUENCE [LARGE SCALE GENOMIC DNA]</scope>
    <source>
        <strain evidence="15">SpSt-966</strain>
    </source>
</reference>
<evidence type="ECO:0000256" key="5">
    <source>
        <dbReference type="ARBA" id="ARBA00022553"/>
    </source>
</evidence>
<dbReference type="PANTHER" id="PTHR43395:SF1">
    <property type="entry name" value="CHEMOTAXIS PROTEIN CHEA"/>
    <property type="match status" value="1"/>
</dbReference>
<evidence type="ECO:0000256" key="11">
    <source>
        <dbReference type="PROSITE-ProRule" id="PRU00110"/>
    </source>
</evidence>
<accession>A0A7V3VT08</accession>
<dbReference type="CDD" id="cd00088">
    <property type="entry name" value="HPT"/>
    <property type="match status" value="1"/>
</dbReference>
<evidence type="ECO:0000256" key="10">
    <source>
        <dbReference type="ARBA" id="ARBA00023012"/>
    </source>
</evidence>
<dbReference type="SUPFAM" id="SSF50341">
    <property type="entry name" value="CheW-like"/>
    <property type="match status" value="1"/>
</dbReference>
<keyword evidence="9" id="KW-0067">ATP-binding</keyword>
<dbReference type="InterPro" id="IPR051315">
    <property type="entry name" value="Bact_Chemotaxis_CheA"/>
</dbReference>
<sequence length="676" mass="75978">MGMDMSQYLGIFVEESKENLQALNDSILELESNPGSKNAIDEIFRLMHTLKGTSATMGFSRISKLCHTFESKLDNVRNGKEKVSENLINEMLTSVDRINSAIKNIEKGGDDSSIDEMGAPISHPDPLEDTSSKITKGIENELPDHVKDVANSAVQNGFNVYSVSIDLVKDSMMKSARMYIVFRRIEEDGSQIIYSMPPTEDIEKENFETNVKLIVITKRKLAEIQELIMNVSEVDNVSVEKFEIENKVDREENKGEKEVVNSTELTKNEDKIQNEAEKRRAKLSKSVRVDVEKLDSLMNLMAELVISRSRIEETLKEYRIKEMDESISQLSRITLDLQSTVMKIRMIPVSFVFERFPRMVRDLSKSMNKKIELEIEGEETELDRTVADEIGEPLTHLIRNSIDHGIESEEERMKMGKAPVGKVKLSAHQEGDSVLIEVSDDGRGFSKEKILKKAIEKGIIEQSEASKLTTEEILNITFLPNFSTNEVSTEISGRGVGMDVVKNVVEALNGSVYLESTEKQGSRVTIKLPLTLSIIQALLVDVAEQVYAIPISAIDSTLSIKENELKNLEGRKTIIVRNELVPLIDLREYFGTSKSQQNLRAELVVVKYKGKKYGFTVDKLIRQQDIVIKALGKFFKETREFSGGAILGNGSIALIIDVPSLVEKSMQSLITQNLKV</sequence>
<dbReference type="SUPFAM" id="SSF55052">
    <property type="entry name" value="CheY-binding domain of CheA"/>
    <property type="match status" value="1"/>
</dbReference>
<dbReference type="Pfam" id="PF02518">
    <property type="entry name" value="HATPase_c"/>
    <property type="match status" value="1"/>
</dbReference>
<dbReference type="InterPro" id="IPR003594">
    <property type="entry name" value="HATPase_dom"/>
</dbReference>
<dbReference type="SMART" id="SM00260">
    <property type="entry name" value="CheW"/>
    <property type="match status" value="1"/>
</dbReference>
<dbReference type="InterPro" id="IPR002545">
    <property type="entry name" value="CheW-lke_dom"/>
</dbReference>
<dbReference type="Gene3D" id="3.30.565.10">
    <property type="entry name" value="Histidine kinase-like ATPase, C-terminal domain"/>
    <property type="match status" value="1"/>
</dbReference>
<gene>
    <name evidence="15" type="ORF">ENX73_06085</name>
</gene>
<dbReference type="InterPro" id="IPR036097">
    <property type="entry name" value="HisK_dim/P_sf"/>
</dbReference>
<dbReference type="InterPro" id="IPR004358">
    <property type="entry name" value="Sig_transdc_His_kin-like_C"/>
</dbReference>
<dbReference type="Pfam" id="PF01627">
    <property type="entry name" value="Hpt"/>
    <property type="match status" value="1"/>
</dbReference>
<evidence type="ECO:0000256" key="3">
    <source>
        <dbReference type="ARBA" id="ARBA00021495"/>
    </source>
</evidence>
<feature type="modified residue" description="Phosphohistidine" evidence="11">
    <location>
        <position position="48"/>
    </location>
</feature>
<comment type="caution">
    <text evidence="15">The sequence shown here is derived from an EMBL/GenBank/DDBJ whole genome shotgun (WGS) entry which is preliminary data.</text>
</comment>
<dbReference type="InterPro" id="IPR037006">
    <property type="entry name" value="CheA-like_homodim_sf"/>
</dbReference>
<dbReference type="Gene3D" id="1.20.120.160">
    <property type="entry name" value="HPT domain"/>
    <property type="match status" value="1"/>
</dbReference>
<dbReference type="GO" id="GO:0005737">
    <property type="term" value="C:cytoplasm"/>
    <property type="evidence" value="ECO:0007669"/>
    <property type="project" value="InterPro"/>
</dbReference>
<dbReference type="InterPro" id="IPR036641">
    <property type="entry name" value="HPT_dom_sf"/>
</dbReference>
<dbReference type="SMART" id="SM00073">
    <property type="entry name" value="HPT"/>
    <property type="match status" value="1"/>
</dbReference>
<evidence type="ECO:0000313" key="15">
    <source>
        <dbReference type="EMBL" id="HGE75677.1"/>
    </source>
</evidence>
<dbReference type="PRINTS" id="PR00344">
    <property type="entry name" value="BCTRLSENSOR"/>
</dbReference>
<dbReference type="InterPro" id="IPR010808">
    <property type="entry name" value="CheA_P2-bd"/>
</dbReference>